<gene>
    <name evidence="1" type="ORF">TPAB3V08_LOCUS14632</name>
</gene>
<comment type="caution">
    <text evidence="1">The sequence shown here is derived from an EMBL/GenBank/DDBJ whole genome shotgun (WGS) entry which is preliminary data.</text>
</comment>
<keyword evidence="2" id="KW-1185">Reference proteome</keyword>
<dbReference type="EMBL" id="CAJPIN010073302">
    <property type="protein sequence ID" value="CAG2067689.1"/>
    <property type="molecule type" value="Genomic_DNA"/>
</dbReference>
<reference evidence="1" key="1">
    <citation type="submission" date="2021-03" db="EMBL/GenBank/DDBJ databases">
        <authorList>
            <person name="Tran Van P."/>
        </authorList>
    </citation>
    <scope>NUCLEOTIDE SEQUENCE</scope>
</reference>
<sequence length="38" mass="4275">MRTTNRTSRCTLSKLSGEAACQQKSNNFIKNGESNREL</sequence>
<accession>A0ABN7PIW4</accession>
<organism evidence="1 2">
    <name type="scientific">Timema podura</name>
    <name type="common">Walking stick</name>
    <dbReference type="NCBI Taxonomy" id="61482"/>
    <lineage>
        <taxon>Eukaryota</taxon>
        <taxon>Metazoa</taxon>
        <taxon>Ecdysozoa</taxon>
        <taxon>Arthropoda</taxon>
        <taxon>Hexapoda</taxon>
        <taxon>Insecta</taxon>
        <taxon>Pterygota</taxon>
        <taxon>Neoptera</taxon>
        <taxon>Polyneoptera</taxon>
        <taxon>Phasmatodea</taxon>
        <taxon>Timematodea</taxon>
        <taxon>Timematoidea</taxon>
        <taxon>Timematidae</taxon>
        <taxon>Timema</taxon>
    </lineage>
</organism>
<evidence type="ECO:0000313" key="2">
    <source>
        <dbReference type="Proteomes" id="UP001153148"/>
    </source>
</evidence>
<name>A0ABN7PIW4_TIMPD</name>
<proteinExistence type="predicted"/>
<protein>
    <submittedName>
        <fullName evidence="1">Uncharacterized protein</fullName>
    </submittedName>
</protein>
<evidence type="ECO:0000313" key="1">
    <source>
        <dbReference type="EMBL" id="CAG2067689.1"/>
    </source>
</evidence>
<dbReference type="Proteomes" id="UP001153148">
    <property type="component" value="Unassembled WGS sequence"/>
</dbReference>